<comment type="caution">
    <text evidence="2">The sequence shown here is derived from an EMBL/GenBank/DDBJ whole genome shotgun (WGS) entry which is preliminary data.</text>
</comment>
<sequence length="67" mass="6973">MAGTHHPAGSLSAFCRFSRAVTATNDRGEPVGHRGRPPRGGVGSAGYQVAPAGSSMVVLMRLKKLVR</sequence>
<evidence type="ECO:0008006" key="4">
    <source>
        <dbReference type="Google" id="ProtNLM"/>
    </source>
</evidence>
<dbReference type="EMBL" id="JAFFZM010000027">
    <property type="protein sequence ID" value="MBO8202668.1"/>
    <property type="molecule type" value="Genomic_DNA"/>
</dbReference>
<proteinExistence type="predicted"/>
<gene>
    <name evidence="2" type="ORF">JW613_30960</name>
</gene>
<evidence type="ECO:0000313" key="3">
    <source>
        <dbReference type="Proteomes" id="UP000721954"/>
    </source>
</evidence>
<feature type="non-terminal residue" evidence="2">
    <location>
        <position position="67"/>
    </location>
</feature>
<name>A0ABS3Y4T2_9ACTN</name>
<accession>A0ABS3Y4T2</accession>
<evidence type="ECO:0000313" key="2">
    <source>
        <dbReference type="EMBL" id="MBO8202668.1"/>
    </source>
</evidence>
<reference evidence="2 3" key="1">
    <citation type="submission" date="2021-02" db="EMBL/GenBank/DDBJ databases">
        <title>Streptomyces spirodelae sp. nov., isolated from duckweed.</title>
        <authorList>
            <person name="Saimee Y."/>
            <person name="Duangmal K."/>
        </authorList>
    </citation>
    <scope>NUCLEOTIDE SEQUENCE [LARGE SCALE GENOMIC DNA]</scope>
    <source>
        <strain evidence="2 3">DSM 42105</strain>
    </source>
</reference>
<evidence type="ECO:0000256" key="1">
    <source>
        <dbReference type="SAM" id="MobiDB-lite"/>
    </source>
</evidence>
<keyword evidence="3" id="KW-1185">Reference proteome</keyword>
<dbReference type="RefSeq" id="WP_209214188.1">
    <property type="nucleotide sequence ID" value="NZ_JAFFZM010000027.1"/>
</dbReference>
<dbReference type="GeneID" id="96263037"/>
<dbReference type="Proteomes" id="UP000721954">
    <property type="component" value="Unassembled WGS sequence"/>
</dbReference>
<feature type="region of interest" description="Disordered" evidence="1">
    <location>
        <begin position="25"/>
        <end position="47"/>
    </location>
</feature>
<protein>
    <recommendedName>
        <fullName evidence="4">Transposase</fullName>
    </recommendedName>
</protein>
<organism evidence="2 3">
    <name type="scientific">Streptomyces smyrnaeus</name>
    <dbReference type="NCBI Taxonomy" id="1387713"/>
    <lineage>
        <taxon>Bacteria</taxon>
        <taxon>Bacillati</taxon>
        <taxon>Actinomycetota</taxon>
        <taxon>Actinomycetes</taxon>
        <taxon>Kitasatosporales</taxon>
        <taxon>Streptomycetaceae</taxon>
        <taxon>Streptomyces</taxon>
    </lineage>
</organism>